<dbReference type="Gene3D" id="3.40.50.1110">
    <property type="entry name" value="SGNH hydrolase"/>
    <property type="match status" value="1"/>
</dbReference>
<dbReference type="EMBL" id="VLNT01000001">
    <property type="protein sequence ID" value="TSD68165.1"/>
    <property type="molecule type" value="Genomic_DNA"/>
</dbReference>
<organism evidence="4 5">
    <name type="scientific">Aeromicrobium piscarium</name>
    <dbReference type="NCBI Taxonomy" id="2590901"/>
    <lineage>
        <taxon>Bacteria</taxon>
        <taxon>Bacillati</taxon>
        <taxon>Actinomycetota</taxon>
        <taxon>Actinomycetes</taxon>
        <taxon>Propionibacteriales</taxon>
        <taxon>Nocardioidaceae</taxon>
        <taxon>Aeromicrobium</taxon>
    </lineage>
</organism>
<sequence length="469" mass="50646">MAVGRTSRSRSIRAPGTCPTGSRRHAPTARGRACDQPRNVRRLAQTVGGGRLLAHPHLGAGGRRSTPSESGEVDRLPPGRDDGCRAWKTGPVTDWIDAVLDTSLVRGAAELEQTDRGLLIHRLPAHARALADPQLAMVEEQPAGVRVAFRTRADRVVMTAHRTTVEFAGVPPRPDSAYDVVVDGELIERIASTGGDRRVLDPSIGGVETHDGPATVLDIKLSSGEHDVEIWLPHYERLELIGLRADAPVQPLPPRTTWLHYGSSVSQGSNAIHPTDSWPVVSARAAGVDLVNLGFGGSALLDPFVARVMRDTPADVVSVELGINIVNADLMRRRAFGPAVDGFLDTIRDGHPDAPLLVVSSVYCPIHEKTPGPGAFDPEEFAVGRLAFQATGDPEEVAAGRLTLEVVREDLRRIVDRRRADDPHIAYLDGLELFGPVDHEREPLPDRLHPTAAAHRLIGARFADHGLSR</sequence>
<dbReference type="AlphaFoldDB" id="A0A554SP75"/>
<dbReference type="Proteomes" id="UP000316988">
    <property type="component" value="Unassembled WGS sequence"/>
</dbReference>
<name>A0A554SP75_9ACTN</name>
<keyword evidence="5" id="KW-1185">Reference proteome</keyword>
<evidence type="ECO:0000259" key="3">
    <source>
        <dbReference type="Pfam" id="PF21181"/>
    </source>
</evidence>
<evidence type="ECO:0000313" key="5">
    <source>
        <dbReference type="Proteomes" id="UP000316988"/>
    </source>
</evidence>
<dbReference type="InterPro" id="IPR013830">
    <property type="entry name" value="SGNH_hydro"/>
</dbReference>
<proteinExistence type="predicted"/>
<evidence type="ECO:0000313" key="4">
    <source>
        <dbReference type="EMBL" id="TSD68165.1"/>
    </source>
</evidence>
<dbReference type="SUPFAM" id="SSF52266">
    <property type="entry name" value="SGNH hydrolase"/>
    <property type="match status" value="1"/>
</dbReference>
<feature type="domain" description="SGNH hydrolase-type esterase" evidence="2">
    <location>
        <begin position="261"/>
        <end position="361"/>
    </location>
</feature>
<evidence type="ECO:0000256" key="1">
    <source>
        <dbReference type="SAM" id="MobiDB-lite"/>
    </source>
</evidence>
<comment type="caution">
    <text evidence="4">The sequence shown here is derived from an EMBL/GenBank/DDBJ whole genome shotgun (WGS) entry which is preliminary data.</text>
</comment>
<dbReference type="InterPro" id="IPR036514">
    <property type="entry name" value="SGNH_hydro_sf"/>
</dbReference>
<feature type="compositionally biased region" description="Basic and acidic residues" evidence="1">
    <location>
        <begin position="72"/>
        <end position="85"/>
    </location>
</feature>
<evidence type="ECO:0000259" key="2">
    <source>
        <dbReference type="Pfam" id="PF14606"/>
    </source>
</evidence>
<dbReference type="Pfam" id="PF14606">
    <property type="entry name" value="Lipase_GDSL_3"/>
    <property type="match status" value="1"/>
</dbReference>
<dbReference type="Pfam" id="PF21181">
    <property type="entry name" value="SsfX3_N"/>
    <property type="match status" value="1"/>
</dbReference>
<protein>
    <submittedName>
        <fullName evidence="4">Lipase</fullName>
    </submittedName>
</protein>
<gene>
    <name evidence="4" type="ORF">FNM00_00785</name>
</gene>
<dbReference type="OrthoDB" id="2060945at2"/>
<dbReference type="InterPro" id="IPR048977">
    <property type="entry name" value="SsfX3-like_N"/>
</dbReference>
<dbReference type="Gene3D" id="2.60.120.260">
    <property type="entry name" value="Galactose-binding domain-like"/>
    <property type="match status" value="1"/>
</dbReference>
<reference evidence="4 5" key="1">
    <citation type="submission" date="2019-07" db="EMBL/GenBank/DDBJ databases">
        <authorList>
            <person name="Zhao L.H."/>
        </authorList>
    </citation>
    <scope>NUCLEOTIDE SEQUENCE [LARGE SCALE GENOMIC DNA]</scope>
    <source>
        <strain evidence="4 5">Co35</strain>
    </source>
</reference>
<feature type="region of interest" description="Disordered" evidence="1">
    <location>
        <begin position="1"/>
        <end position="85"/>
    </location>
</feature>
<accession>A0A554SP75</accession>
<feature type="domain" description="SsfX3-like N-terminal" evidence="3">
    <location>
        <begin position="106"/>
        <end position="237"/>
    </location>
</feature>